<dbReference type="AlphaFoldDB" id="C6BT48"/>
<organism evidence="2 3">
    <name type="scientific">Maridesulfovibrio salexigens (strain ATCC 14822 / DSM 2638 / NCIMB 8403 / VKM B-1763)</name>
    <name type="common">Desulfovibrio salexigens</name>
    <dbReference type="NCBI Taxonomy" id="526222"/>
    <lineage>
        <taxon>Bacteria</taxon>
        <taxon>Pseudomonadati</taxon>
        <taxon>Thermodesulfobacteriota</taxon>
        <taxon>Desulfovibrionia</taxon>
        <taxon>Desulfovibrionales</taxon>
        <taxon>Desulfovibrionaceae</taxon>
        <taxon>Maridesulfovibrio</taxon>
    </lineage>
</organism>
<dbReference type="KEGG" id="dsa:Desal_1690"/>
<evidence type="ECO:0000259" key="1">
    <source>
        <dbReference type="Pfam" id="PF07484"/>
    </source>
</evidence>
<dbReference type="PANTHER" id="PTHR35191:SF1">
    <property type="entry name" value="PROPHAGE SIDE TAIL FIBER PROTEIN HOMOLOG STFQ-RELATED"/>
    <property type="match status" value="1"/>
</dbReference>
<evidence type="ECO:0000313" key="3">
    <source>
        <dbReference type="Proteomes" id="UP000002601"/>
    </source>
</evidence>
<protein>
    <submittedName>
        <fullName evidence="2">Tail Collar domain protein</fullName>
    </submittedName>
</protein>
<name>C6BT48_MARSD</name>
<dbReference type="InterPro" id="IPR011083">
    <property type="entry name" value="Phage_tail_collar_dom"/>
</dbReference>
<dbReference type="InterPro" id="IPR051934">
    <property type="entry name" value="Phage_Tail_Fiber_Structural"/>
</dbReference>
<dbReference type="Pfam" id="PF07484">
    <property type="entry name" value="Collar"/>
    <property type="match status" value="1"/>
</dbReference>
<dbReference type="SUPFAM" id="SSF88874">
    <property type="entry name" value="Receptor-binding domain of short tail fibre protein gp12"/>
    <property type="match status" value="1"/>
</dbReference>
<sequence>MKIEEKRPMSFRTLIMAVSACIALLVAVLIALNYAPNAFAGDATSFNPTSVAVQARAASDYPIGAVAAYRGDTPPVGWLECNGQSTTGYPELAAVVGANVPDLRGEFIRGLDSGRGVDAGRALGSAQADAMERHSHQTTITVSGRTSVTASPYHSAGAARSLVTTPNFGSPFGGASFSASGTGTSTSVGSGAETRPRNVALMYIIKAQ</sequence>
<dbReference type="PANTHER" id="PTHR35191">
    <property type="entry name" value="PROPHAGE SIDE TAIL FIBER PROTEIN HOMOLOG STFQ-RELATED"/>
    <property type="match status" value="1"/>
</dbReference>
<feature type="domain" description="Phage tail collar" evidence="1">
    <location>
        <begin position="64"/>
        <end position="108"/>
    </location>
</feature>
<gene>
    <name evidence="2" type="ordered locus">Desal_1690</name>
</gene>
<dbReference type="InterPro" id="IPR037053">
    <property type="entry name" value="Phage_tail_collar_dom_sf"/>
</dbReference>
<dbReference type="Proteomes" id="UP000002601">
    <property type="component" value="Chromosome"/>
</dbReference>
<keyword evidence="3" id="KW-1185">Reference proteome</keyword>
<dbReference type="HOGENOM" id="CLU_1229056_0_0_7"/>
<reference evidence="2 3" key="1">
    <citation type="submission" date="2009-06" db="EMBL/GenBank/DDBJ databases">
        <title>Complete sequence of Desulfovibrio salexigens DSM 2638.</title>
        <authorList>
            <consortium name="US DOE Joint Genome Institute"/>
            <person name="Lucas S."/>
            <person name="Copeland A."/>
            <person name="Lapidus A."/>
            <person name="Glavina del Rio T."/>
            <person name="Tice H."/>
            <person name="Bruce D."/>
            <person name="Goodwin L."/>
            <person name="Pitluck S."/>
            <person name="Munk A.C."/>
            <person name="Brettin T."/>
            <person name="Detter J.C."/>
            <person name="Han C."/>
            <person name="Tapia R."/>
            <person name="Larimer F."/>
            <person name="Land M."/>
            <person name="Hauser L."/>
            <person name="Kyrpides N."/>
            <person name="Anderson I."/>
            <person name="Wall J.D."/>
            <person name="Arkin A.P."/>
            <person name="Dehal P."/>
            <person name="Chivian D."/>
            <person name="Giles B."/>
            <person name="Hazen T.C."/>
        </authorList>
    </citation>
    <scope>NUCLEOTIDE SEQUENCE [LARGE SCALE GENOMIC DNA]</scope>
    <source>
        <strain evidence="3">ATCC 14822 / DSM 2638 / NCIMB 8403 / VKM B-1763</strain>
    </source>
</reference>
<evidence type="ECO:0000313" key="2">
    <source>
        <dbReference type="EMBL" id="ACS79752.1"/>
    </source>
</evidence>
<proteinExistence type="predicted"/>
<dbReference type="eggNOG" id="COG4675">
    <property type="taxonomic scope" value="Bacteria"/>
</dbReference>
<accession>C6BT48</accession>
<dbReference type="Gene3D" id="3.90.1340.10">
    <property type="entry name" value="Phage tail collar domain"/>
    <property type="match status" value="1"/>
</dbReference>
<dbReference type="STRING" id="526222.Desal_1690"/>
<dbReference type="EMBL" id="CP001649">
    <property type="protein sequence ID" value="ACS79752.1"/>
    <property type="molecule type" value="Genomic_DNA"/>
</dbReference>
<dbReference type="RefSeq" id="WP_015851568.1">
    <property type="nucleotide sequence ID" value="NC_012881.1"/>
</dbReference>